<reference evidence="1 2" key="1">
    <citation type="submission" date="2021-06" db="EMBL/GenBank/DDBJ databases">
        <title>Caerostris extrusa draft genome.</title>
        <authorList>
            <person name="Kono N."/>
            <person name="Arakawa K."/>
        </authorList>
    </citation>
    <scope>NUCLEOTIDE SEQUENCE [LARGE SCALE GENOMIC DNA]</scope>
</reference>
<protein>
    <submittedName>
        <fullName evidence="1">Uncharacterized protein</fullName>
    </submittedName>
</protein>
<sequence length="141" mass="16301">MATAEIFCCNFSHRSKLNVHRSNALHQRPEFEIVRLMLQNILLHINQSAFSNKKNYHIILKFTFLRTIEDIGMSYFWKICFVFLQVASEISNGINVILQRVIRVLENALEGNELDQSKNSKVVVISDLKLNQKATIGYSDD</sequence>
<organism evidence="1 2">
    <name type="scientific">Caerostris extrusa</name>
    <name type="common">Bark spider</name>
    <name type="synonym">Caerostris bankana</name>
    <dbReference type="NCBI Taxonomy" id="172846"/>
    <lineage>
        <taxon>Eukaryota</taxon>
        <taxon>Metazoa</taxon>
        <taxon>Ecdysozoa</taxon>
        <taxon>Arthropoda</taxon>
        <taxon>Chelicerata</taxon>
        <taxon>Arachnida</taxon>
        <taxon>Araneae</taxon>
        <taxon>Araneomorphae</taxon>
        <taxon>Entelegynae</taxon>
        <taxon>Araneoidea</taxon>
        <taxon>Araneidae</taxon>
        <taxon>Caerostris</taxon>
    </lineage>
</organism>
<proteinExistence type="predicted"/>
<evidence type="ECO:0000313" key="2">
    <source>
        <dbReference type="Proteomes" id="UP001054945"/>
    </source>
</evidence>
<name>A0AAV4WJJ2_CAEEX</name>
<accession>A0AAV4WJJ2</accession>
<gene>
    <name evidence="1" type="ORF">CEXT_153051</name>
</gene>
<dbReference type="AlphaFoldDB" id="A0AAV4WJJ2"/>
<dbReference type="Proteomes" id="UP001054945">
    <property type="component" value="Unassembled WGS sequence"/>
</dbReference>
<keyword evidence="2" id="KW-1185">Reference proteome</keyword>
<comment type="caution">
    <text evidence="1">The sequence shown here is derived from an EMBL/GenBank/DDBJ whole genome shotgun (WGS) entry which is preliminary data.</text>
</comment>
<evidence type="ECO:0000313" key="1">
    <source>
        <dbReference type="EMBL" id="GIY82034.1"/>
    </source>
</evidence>
<dbReference type="EMBL" id="BPLR01016200">
    <property type="protein sequence ID" value="GIY82034.1"/>
    <property type="molecule type" value="Genomic_DNA"/>
</dbReference>